<protein>
    <recommendedName>
        <fullName evidence="8">Retrotransposon hot spot (RHS) protein</fullName>
    </recommendedName>
</protein>
<dbReference type="AlphaFoldDB" id="A0A7J6XMA1"/>
<evidence type="ECO:0000259" key="5">
    <source>
        <dbReference type="Pfam" id="PF24466"/>
    </source>
</evidence>
<organism evidence="6 7">
    <name type="scientific">Trypanosoma cruzi</name>
    <dbReference type="NCBI Taxonomy" id="5693"/>
    <lineage>
        <taxon>Eukaryota</taxon>
        <taxon>Discoba</taxon>
        <taxon>Euglenozoa</taxon>
        <taxon>Kinetoplastea</taxon>
        <taxon>Metakinetoplastina</taxon>
        <taxon>Trypanosomatida</taxon>
        <taxon>Trypanosomatidae</taxon>
        <taxon>Trypanosoma</taxon>
        <taxon>Schizotrypanum</taxon>
    </lineage>
</organism>
<evidence type="ECO:0000313" key="6">
    <source>
        <dbReference type="EMBL" id="KAF5215326.1"/>
    </source>
</evidence>
<dbReference type="PANTHER" id="PTHR33129">
    <property type="entry name" value="PROTEIN KINASE DOMAIN-CONTAINING PROTEIN-RELATED"/>
    <property type="match status" value="1"/>
</dbReference>
<feature type="domain" description="DUF7578" evidence="5">
    <location>
        <begin position="110"/>
        <end position="171"/>
    </location>
</feature>
<evidence type="ECO:0008006" key="8">
    <source>
        <dbReference type="Google" id="ProtNLM"/>
    </source>
</evidence>
<feature type="domain" description="Retrotransposon hot spot protein,C-terminal" evidence="3">
    <location>
        <begin position="634"/>
        <end position="928"/>
    </location>
</feature>
<dbReference type="PANTHER" id="PTHR33129:SF3">
    <property type="entry name" value="HOT SPOT (RHS) PROTEIN, PUTATIVE-RELATED"/>
    <property type="match status" value="1"/>
</dbReference>
<accession>A0A7J6XMA1</accession>
<name>A0A7J6XMA1_TRYCR</name>
<feature type="coiled-coil region" evidence="1">
    <location>
        <begin position="202"/>
        <end position="232"/>
    </location>
</feature>
<comment type="caution">
    <text evidence="6">The sequence shown here is derived from an EMBL/GenBank/DDBJ whole genome shotgun (WGS) entry which is preliminary data.</text>
</comment>
<gene>
    <name evidence="6" type="ORF">ECC02_011999</name>
</gene>
<evidence type="ECO:0000256" key="2">
    <source>
        <dbReference type="SAM" id="MobiDB-lite"/>
    </source>
</evidence>
<proteinExistence type="predicted"/>
<dbReference type="Proteomes" id="UP000583944">
    <property type="component" value="Unassembled WGS sequence"/>
</dbReference>
<dbReference type="Pfam" id="PF07999">
    <property type="entry name" value="RHSP"/>
    <property type="match status" value="1"/>
</dbReference>
<keyword evidence="1" id="KW-0175">Coiled coil</keyword>
<reference evidence="6 7" key="1">
    <citation type="journal article" date="2019" name="Genome Biol. Evol.">
        <title>Nanopore Sequencing Significantly Improves Genome Assembly of the Protozoan Parasite Trypanosoma cruzi.</title>
        <authorList>
            <person name="Diaz-Viraque F."/>
            <person name="Pita S."/>
            <person name="Greif G."/>
            <person name="de Souza R.C.M."/>
            <person name="Iraola G."/>
            <person name="Robello C."/>
        </authorList>
    </citation>
    <scope>NUCLEOTIDE SEQUENCE [LARGE SCALE GENOMIC DNA]</scope>
    <source>
        <strain evidence="6 7">Berenice</strain>
    </source>
</reference>
<sequence length="1092" mass="125732">MALAVAASHFCDYFLFYSSLVCCSVISFNSIQPIKKGETMPPKRNRVQGGNARSRASAVPQGGPRRRARSESEGETDQPAATQIRVEERRPQWTMSSRVEDILLEGSTNRTEMKLNDFLRSNLGGRGVVRRNENVVMEAFVQEPDDYVQDQQLLRRILNLTAYQVYKLHHEGVFSLEQWREYEGKDTVTPLARGKLNAALTQIQKTERLEAMERLRREEEERQRRLQEMKFTISTTIEEVLFKGEFRYKEMKLNDFLLLRFGGRGVVATNECVLLEEFFKDPARHIHDAGVLGEIQITDAYARMERAVRDEMDLEEDVHRLHDEGVLFLEQWRDYEGKDTVTPLARGKLNGVLTQVLREESREAGERAAREHREGFTLTTTIRSVLSRGRVRVMDIKLNDFLTMELDGKGILRANRDVLLKGFFKDPTRYIPDAGVLGEIQITDAYLRMVETVREEMDVEEAVRKLYEKGVDNLLGWSKTTEEVKAGVCDNTKNSLDAALHEARNPTTKIVPIYLEGCYDSVYNASWHHVVEVPGGEGTVMDVKEGKPPQSWTYKAVGKTFEKDDGVEQSGAPRLRLMVLTSDKRWPYSWGWNKLIRDCYVNCEVERAWQIVKGDLTEWFSSLPGADFEPKRHVLIGTPGIGKSMAAGSYLLYQLLHYDAEQLPMVAYVIGSQSFLFDKTTKTVSTYRDNPRIEDVVNIFFFRGVKGYCIYDATLACRQPSAGLPCKGWGMIVVTPPDKNEYERWTKKMDATAIVTNCPEENDVRAMCIWMKRNRPLQEQAEYWKEVRGRMNNVGPILRSIFDKQAYDDRIKACQQAVDGSTASELERNLGIGCCYLSNDNDLSRKLVKVVRVRRGNNIESPLNLLVSPHLERETLSRLENEMKQSDFIFFVLRFWDYVPPYLIEKYAVSAFLNKEFLRAIRPKIKELRPPGRREPHSCALKEHSDTSFTRKEVLPPPERLSNPVAMDHWVLYEPEVQHFPLVDGFFFVDSNPMTLVGLRMTTAGEHRTTTSTVRQFTECLAAYFNGWEELSRDMSWEIINVQHADNMPMTDWRRCDVVDSDNVSRAENREIAAFWEEEVRQYIAAISSRDF</sequence>
<evidence type="ECO:0000259" key="4">
    <source>
        <dbReference type="Pfam" id="PF20445"/>
    </source>
</evidence>
<evidence type="ECO:0000256" key="1">
    <source>
        <dbReference type="SAM" id="Coils"/>
    </source>
</evidence>
<dbReference type="VEuPathDB" id="TriTrypDB:ECC02_011999"/>
<dbReference type="InterPro" id="IPR046836">
    <property type="entry name" value="RHS_C"/>
</dbReference>
<dbReference type="InterPro" id="IPR052980">
    <property type="entry name" value="Crinkler_effector"/>
</dbReference>
<dbReference type="InterPro" id="IPR006518">
    <property type="entry name" value="Trypano_RHS"/>
</dbReference>
<dbReference type="InterPro" id="IPR046835">
    <property type="entry name" value="RHS_N"/>
</dbReference>
<dbReference type="Pfam" id="PF24466">
    <property type="entry name" value="DUF7578"/>
    <property type="match status" value="3"/>
</dbReference>
<dbReference type="VEuPathDB" id="TriTrypDB:BCY84_05810"/>
<dbReference type="NCBIfam" id="TIGR01631">
    <property type="entry name" value="Trypano_RHS"/>
    <property type="match status" value="2"/>
</dbReference>
<feature type="region of interest" description="Disordered" evidence="2">
    <location>
        <begin position="35"/>
        <end position="90"/>
    </location>
</feature>
<dbReference type="EMBL" id="JABDHM010000336">
    <property type="protein sequence ID" value="KAF5215326.1"/>
    <property type="molecule type" value="Genomic_DNA"/>
</dbReference>
<dbReference type="InterPro" id="IPR056000">
    <property type="entry name" value="DUF7578"/>
</dbReference>
<feature type="domain" description="DUF7578" evidence="5">
    <location>
        <begin position="392"/>
        <end position="456"/>
    </location>
</feature>
<dbReference type="Pfam" id="PF20445">
    <property type="entry name" value="RHS_N"/>
    <property type="match status" value="1"/>
</dbReference>
<feature type="domain" description="Retrotransposon hot spot protein N-terminal" evidence="4">
    <location>
        <begin position="519"/>
        <end position="629"/>
    </location>
</feature>
<evidence type="ECO:0000313" key="7">
    <source>
        <dbReference type="Proteomes" id="UP000583944"/>
    </source>
</evidence>
<evidence type="ECO:0000259" key="3">
    <source>
        <dbReference type="Pfam" id="PF07999"/>
    </source>
</evidence>
<feature type="domain" description="DUF7578" evidence="5">
    <location>
        <begin position="247"/>
        <end position="311"/>
    </location>
</feature>